<organism evidence="2 3">
    <name type="scientific">Ziziphus jujuba</name>
    <name type="common">Chinese jujube</name>
    <name type="synonym">Ziziphus sativa</name>
    <dbReference type="NCBI Taxonomy" id="326968"/>
    <lineage>
        <taxon>Eukaryota</taxon>
        <taxon>Viridiplantae</taxon>
        <taxon>Streptophyta</taxon>
        <taxon>Embryophyta</taxon>
        <taxon>Tracheophyta</taxon>
        <taxon>Spermatophyta</taxon>
        <taxon>Magnoliopsida</taxon>
        <taxon>eudicotyledons</taxon>
        <taxon>Gunneridae</taxon>
        <taxon>Pentapetalae</taxon>
        <taxon>rosids</taxon>
        <taxon>fabids</taxon>
        <taxon>Rosales</taxon>
        <taxon>Rhamnaceae</taxon>
        <taxon>Paliureae</taxon>
        <taxon>Ziziphus</taxon>
    </lineage>
</organism>
<name>A0A6P4ALB6_ZIZJJ</name>
<dbReference type="AlphaFoldDB" id="A0A6P4ALB6"/>
<dbReference type="InterPro" id="IPR006527">
    <property type="entry name" value="F-box-assoc_dom_typ1"/>
</dbReference>
<evidence type="ECO:0000259" key="1">
    <source>
        <dbReference type="PROSITE" id="PS50181"/>
    </source>
</evidence>
<reference evidence="3" key="1">
    <citation type="submission" date="2025-08" db="UniProtKB">
        <authorList>
            <consortium name="RefSeq"/>
        </authorList>
    </citation>
    <scope>IDENTIFICATION</scope>
    <source>
        <tissue evidence="3">Seedling</tissue>
    </source>
</reference>
<protein>
    <submittedName>
        <fullName evidence="3">F-box/kelch-repeat protein At3g23880-like</fullName>
    </submittedName>
</protein>
<evidence type="ECO:0000313" key="3">
    <source>
        <dbReference type="RefSeq" id="XP_015898726.1"/>
    </source>
</evidence>
<dbReference type="Pfam" id="PF07734">
    <property type="entry name" value="FBA_1"/>
    <property type="match status" value="1"/>
</dbReference>
<dbReference type="NCBIfam" id="TIGR01640">
    <property type="entry name" value="F_box_assoc_1"/>
    <property type="match status" value="1"/>
</dbReference>
<dbReference type="InterPro" id="IPR050796">
    <property type="entry name" value="SCF_F-box_component"/>
</dbReference>
<dbReference type="PROSITE" id="PS50181">
    <property type="entry name" value="FBOX"/>
    <property type="match status" value="1"/>
</dbReference>
<dbReference type="SUPFAM" id="SSF81383">
    <property type="entry name" value="F-box domain"/>
    <property type="match status" value="1"/>
</dbReference>
<accession>A0A6P4ALB6</accession>
<dbReference type="InterPro" id="IPR017451">
    <property type="entry name" value="F-box-assoc_interact_dom"/>
</dbReference>
<dbReference type="PANTHER" id="PTHR31672">
    <property type="entry name" value="BNACNNG10540D PROTEIN"/>
    <property type="match status" value="1"/>
</dbReference>
<proteinExistence type="predicted"/>
<keyword evidence="2" id="KW-1185">Reference proteome</keyword>
<feature type="domain" description="F-box" evidence="1">
    <location>
        <begin position="3"/>
        <end position="50"/>
    </location>
</feature>
<dbReference type="SMART" id="SM00256">
    <property type="entry name" value="FBOX"/>
    <property type="match status" value="1"/>
</dbReference>
<gene>
    <name evidence="3" type="primary">LOC107432166</name>
</gene>
<dbReference type="GeneID" id="107432166"/>
<dbReference type="Proteomes" id="UP001652623">
    <property type="component" value="Chromosome 10"/>
</dbReference>
<dbReference type="Pfam" id="PF00646">
    <property type="entry name" value="F-box"/>
    <property type="match status" value="1"/>
</dbReference>
<evidence type="ECO:0000313" key="2">
    <source>
        <dbReference type="Proteomes" id="UP001652623"/>
    </source>
</evidence>
<dbReference type="Gene3D" id="1.20.1280.50">
    <property type="match status" value="1"/>
</dbReference>
<dbReference type="InParanoid" id="A0A6P4ALB6"/>
<dbReference type="PANTHER" id="PTHR31672:SF13">
    <property type="entry name" value="F-BOX PROTEIN CPR30-LIKE"/>
    <property type="match status" value="1"/>
</dbReference>
<dbReference type="CDD" id="cd22157">
    <property type="entry name" value="F-box_AtFBW1-like"/>
    <property type="match status" value="1"/>
</dbReference>
<sequence>MEHNDDSSLPKELMIEILLRLPPKSLGRFKLVCKKWFSTINSFSFSVQHALHQNHANNASNLCLAFAHEIETKRRLSYYALEAMQTVLLQHYYAPLIDQLIPMKTIRVDSTCNGLVFFSDLNLAKWGLWNPTTGQAKILPSSSFQALDESLSPRWYNCKHVGFGFDTKSMDYKVVMIHKLFIGSDTVVVEIYSLEKNSWTTIATYSHEVLQINHWCFGVFSNGMISWKASYYKEKDGRTLHDKIIMLDMSSGTIITTLFPSTVSDLHPSSKSNKRDCLVFKESLTLVHCYDSTSWSRKTFDIWVLGKYGDNESWKKIFTIAPVQRVGRVLGFLGDGKVFAKKILQEEICA</sequence>
<dbReference type="InterPro" id="IPR001810">
    <property type="entry name" value="F-box_dom"/>
</dbReference>
<dbReference type="KEGG" id="zju:107432166"/>
<dbReference type="InterPro" id="IPR036047">
    <property type="entry name" value="F-box-like_dom_sf"/>
</dbReference>
<dbReference type="RefSeq" id="XP_015898726.1">
    <property type="nucleotide sequence ID" value="XM_016043240.3"/>
</dbReference>